<dbReference type="Proteomes" id="UP000829685">
    <property type="component" value="Unassembled WGS sequence"/>
</dbReference>
<proteinExistence type="predicted"/>
<keyword evidence="2" id="KW-1185">Reference proteome</keyword>
<protein>
    <submittedName>
        <fullName evidence="1">Uncharacterized protein</fullName>
    </submittedName>
</protein>
<comment type="caution">
    <text evidence="1">The sequence shown here is derived from an EMBL/GenBank/DDBJ whole genome shotgun (WGS) entry which is preliminary data.</text>
</comment>
<sequence>MAIQATALTSASTIARQSCVTSMIKWHVNRATERNRFKCVPVYNRGSWKVALHVNINHGRNNNGEYGECCDF</sequence>
<evidence type="ECO:0000313" key="2">
    <source>
        <dbReference type="Proteomes" id="UP000829685"/>
    </source>
</evidence>
<name>A0A9P9WVM9_9PEZI</name>
<dbReference type="AlphaFoldDB" id="A0A9P9WVM9"/>
<gene>
    <name evidence="1" type="ORF">JX265_001755</name>
</gene>
<reference evidence="1" key="1">
    <citation type="submission" date="2021-03" db="EMBL/GenBank/DDBJ databases">
        <title>Revisited historic fungal species revealed as producer of novel bioactive compounds through whole genome sequencing and comparative genomics.</title>
        <authorList>
            <person name="Vignolle G.A."/>
            <person name="Hochenegger N."/>
            <person name="Mach R.L."/>
            <person name="Mach-Aigner A.R."/>
            <person name="Javad Rahimi M."/>
            <person name="Salim K.A."/>
            <person name="Chan C.M."/>
            <person name="Lim L.B.L."/>
            <person name="Cai F."/>
            <person name="Druzhinina I.S."/>
            <person name="U'Ren J.M."/>
            <person name="Derntl C."/>
        </authorList>
    </citation>
    <scope>NUCLEOTIDE SEQUENCE</scope>
    <source>
        <strain evidence="1">TUCIM 5799</strain>
    </source>
</reference>
<dbReference type="EMBL" id="JAFIMR010000003">
    <property type="protein sequence ID" value="KAI1880134.1"/>
    <property type="molecule type" value="Genomic_DNA"/>
</dbReference>
<organism evidence="1 2">
    <name type="scientific">Neoarthrinium moseri</name>
    <dbReference type="NCBI Taxonomy" id="1658444"/>
    <lineage>
        <taxon>Eukaryota</taxon>
        <taxon>Fungi</taxon>
        <taxon>Dikarya</taxon>
        <taxon>Ascomycota</taxon>
        <taxon>Pezizomycotina</taxon>
        <taxon>Sordariomycetes</taxon>
        <taxon>Xylariomycetidae</taxon>
        <taxon>Amphisphaeriales</taxon>
        <taxon>Apiosporaceae</taxon>
        <taxon>Neoarthrinium</taxon>
    </lineage>
</organism>
<accession>A0A9P9WVM9</accession>
<evidence type="ECO:0000313" key="1">
    <source>
        <dbReference type="EMBL" id="KAI1880134.1"/>
    </source>
</evidence>